<dbReference type="Pfam" id="PF01663">
    <property type="entry name" value="Phosphodiest"/>
    <property type="match status" value="1"/>
</dbReference>
<feature type="non-terminal residue" evidence="1">
    <location>
        <position position="150"/>
    </location>
</feature>
<protein>
    <recommendedName>
        <fullName evidence="2">Nucleotide pyrophosphatase</fullName>
    </recommendedName>
</protein>
<name>X1DRT6_9ZZZZ</name>
<proteinExistence type="predicted"/>
<evidence type="ECO:0000313" key="1">
    <source>
        <dbReference type="EMBL" id="GAH07689.1"/>
    </source>
</evidence>
<sequence length="150" mass="16850">MMRNKSKKLVVIGLDCAAPKTLFEDFIDDCPNIKELMENGVYGKLRSSDPPITIPAWMVMSTGKKAGTLGIYGFRHRKENSYNDFWIVSSYTIKEPKIWDILGKNGLKSCLVGIPPSYPIQPINGWVISGFIAPDTSSEYTYPPELKDEI</sequence>
<organism evidence="1">
    <name type="scientific">marine sediment metagenome</name>
    <dbReference type="NCBI Taxonomy" id="412755"/>
    <lineage>
        <taxon>unclassified sequences</taxon>
        <taxon>metagenomes</taxon>
        <taxon>ecological metagenomes</taxon>
    </lineage>
</organism>
<gene>
    <name evidence="1" type="ORF">S01H4_62653</name>
</gene>
<reference evidence="1" key="1">
    <citation type="journal article" date="2014" name="Front. Microbiol.">
        <title>High frequency of phylogenetically diverse reductive dehalogenase-homologous genes in deep subseafloor sedimentary metagenomes.</title>
        <authorList>
            <person name="Kawai M."/>
            <person name="Futagami T."/>
            <person name="Toyoda A."/>
            <person name="Takaki Y."/>
            <person name="Nishi S."/>
            <person name="Hori S."/>
            <person name="Arai W."/>
            <person name="Tsubouchi T."/>
            <person name="Morono Y."/>
            <person name="Uchiyama I."/>
            <person name="Ito T."/>
            <person name="Fujiyama A."/>
            <person name="Inagaki F."/>
            <person name="Takami H."/>
        </authorList>
    </citation>
    <scope>NUCLEOTIDE SEQUENCE</scope>
    <source>
        <strain evidence="1">Expedition CK06-06</strain>
    </source>
</reference>
<evidence type="ECO:0008006" key="2">
    <source>
        <dbReference type="Google" id="ProtNLM"/>
    </source>
</evidence>
<dbReference type="SUPFAM" id="SSF53649">
    <property type="entry name" value="Alkaline phosphatase-like"/>
    <property type="match status" value="1"/>
</dbReference>
<dbReference type="InterPro" id="IPR017850">
    <property type="entry name" value="Alkaline_phosphatase_core_sf"/>
</dbReference>
<dbReference type="AlphaFoldDB" id="X1DRT6"/>
<dbReference type="EMBL" id="BART01037449">
    <property type="protein sequence ID" value="GAH07689.1"/>
    <property type="molecule type" value="Genomic_DNA"/>
</dbReference>
<comment type="caution">
    <text evidence="1">The sequence shown here is derived from an EMBL/GenBank/DDBJ whole genome shotgun (WGS) entry which is preliminary data.</text>
</comment>
<dbReference type="InterPro" id="IPR002591">
    <property type="entry name" value="Phosphodiest/P_Trfase"/>
</dbReference>
<accession>X1DRT6</accession>
<dbReference type="Gene3D" id="3.40.720.10">
    <property type="entry name" value="Alkaline Phosphatase, subunit A"/>
    <property type="match status" value="1"/>
</dbReference>